<dbReference type="STRING" id="1123397.SAMN05660831_01963"/>
<dbReference type="RefSeq" id="WP_093428589.1">
    <property type="nucleotide sequence ID" value="NZ_FOMJ01000006.1"/>
</dbReference>
<name>A0A1I1TVM4_9GAMM</name>
<dbReference type="Proteomes" id="UP000198611">
    <property type="component" value="Unassembled WGS sequence"/>
</dbReference>
<evidence type="ECO:0000313" key="1">
    <source>
        <dbReference type="EMBL" id="SFD60503.1"/>
    </source>
</evidence>
<dbReference type="OrthoDB" id="5783548at2"/>
<gene>
    <name evidence="1" type="ORF">SAMN05660831_01963</name>
</gene>
<protein>
    <submittedName>
        <fullName evidence="1">Uncharacterized protein</fullName>
    </submittedName>
</protein>
<dbReference type="AlphaFoldDB" id="A0A1I1TVM4"/>
<proteinExistence type="predicted"/>
<organism evidence="1 2">
    <name type="scientific">Thiohalospira halophila DSM 15071</name>
    <dbReference type="NCBI Taxonomy" id="1123397"/>
    <lineage>
        <taxon>Bacteria</taxon>
        <taxon>Pseudomonadati</taxon>
        <taxon>Pseudomonadota</taxon>
        <taxon>Gammaproteobacteria</taxon>
        <taxon>Thiohalospirales</taxon>
        <taxon>Thiohalospiraceae</taxon>
        <taxon>Thiohalospira</taxon>
    </lineage>
</organism>
<reference evidence="1 2" key="1">
    <citation type="submission" date="2016-10" db="EMBL/GenBank/DDBJ databases">
        <authorList>
            <person name="de Groot N.N."/>
        </authorList>
    </citation>
    <scope>NUCLEOTIDE SEQUENCE [LARGE SCALE GENOMIC DNA]</scope>
    <source>
        <strain evidence="1 2">HL3</strain>
    </source>
</reference>
<accession>A0A1I1TVM4</accession>
<evidence type="ECO:0000313" key="2">
    <source>
        <dbReference type="Proteomes" id="UP000198611"/>
    </source>
</evidence>
<dbReference type="EMBL" id="FOMJ01000006">
    <property type="protein sequence ID" value="SFD60503.1"/>
    <property type="molecule type" value="Genomic_DNA"/>
</dbReference>
<keyword evidence="2" id="KW-1185">Reference proteome</keyword>
<sequence length="163" mass="17480">MTDVLTCADLGWAPLEALLDRYGLALAPVAAGAPIPGTFWGEPEAGMIGTTLHARPDTPVHSLLHETAHVVCMDSDRRAGLHTDAGGTALEECGVCYLEIRLADKLPEVGSDRIMADMDAWGYSFRLGSTSAWYAGDAEDAAQWLTEHGLIDESGAPTWRLRT</sequence>